<proteinExistence type="predicted"/>
<dbReference type="Gene3D" id="3.90.960.10">
    <property type="entry name" value="YbaK/aminoacyl-tRNA synthetase-associated domain"/>
    <property type="match status" value="1"/>
</dbReference>
<evidence type="ECO:0000313" key="3">
    <source>
        <dbReference type="Proteomes" id="UP000013523"/>
    </source>
</evidence>
<dbReference type="EMBL" id="CP003261">
    <property type="protein sequence ID" value="AGK96920.1"/>
    <property type="molecule type" value="Genomic_DNA"/>
</dbReference>
<dbReference type="AlphaFoldDB" id="R4KBB4"/>
<gene>
    <name evidence="2" type="ORF">Clopa_2030</name>
</gene>
<feature type="domain" description="YbaK/aminoacyl-tRNA synthetase-associated" evidence="1">
    <location>
        <begin position="22"/>
        <end position="139"/>
    </location>
</feature>
<dbReference type="RefSeq" id="WP_015615228.1">
    <property type="nucleotide sequence ID" value="NC_021182.1"/>
</dbReference>
<sequence length="148" mass="16726">MDNIKDMLEKNKIEFEFIHHAKPVYSAEDGANLFNIKIGQTAPNLIIYTDIGFYSLIISGIRDKVDFKIIKKLLKCNDVRLATKDEVKQVTGLSVGSVALFSKLTCIVDKKLLENDFIYGGTGKKNYTLKVQPEALFKLNRVVEVIEL</sequence>
<keyword evidence="3" id="KW-1185">Reference proteome</keyword>
<dbReference type="eggNOG" id="COG2606">
    <property type="taxonomic scope" value="Bacteria"/>
</dbReference>
<dbReference type="InterPro" id="IPR007214">
    <property type="entry name" value="YbaK/aa-tRNA-synth-assoc-dom"/>
</dbReference>
<dbReference type="PATRIC" id="fig|86416.3.peg.2002"/>
<dbReference type="KEGG" id="cpas:Clopa_2030"/>
<evidence type="ECO:0000259" key="1">
    <source>
        <dbReference type="Pfam" id="PF04073"/>
    </source>
</evidence>
<name>R4KBB4_CLOPA</name>
<evidence type="ECO:0000313" key="2">
    <source>
        <dbReference type="EMBL" id="AGK96920.1"/>
    </source>
</evidence>
<dbReference type="OrthoDB" id="1099907at2"/>
<dbReference type="Proteomes" id="UP000013523">
    <property type="component" value="Chromosome"/>
</dbReference>
<protein>
    <recommendedName>
        <fullName evidence="1">YbaK/aminoacyl-tRNA synthetase-associated domain-containing protein</fullName>
    </recommendedName>
</protein>
<dbReference type="SUPFAM" id="SSF55826">
    <property type="entry name" value="YbaK/ProRS associated domain"/>
    <property type="match status" value="1"/>
</dbReference>
<reference evidence="2 3" key="1">
    <citation type="submission" date="2012-01" db="EMBL/GenBank/DDBJ databases">
        <title>Complete sequence of chromosome of Clostridium pasteurianum BC1.</title>
        <authorList>
            <consortium name="US DOE Joint Genome Institute"/>
            <person name="Lucas S."/>
            <person name="Han J."/>
            <person name="Lapidus A."/>
            <person name="Cheng J.-F."/>
            <person name="Goodwin L."/>
            <person name="Pitluck S."/>
            <person name="Peters L."/>
            <person name="Mikhailova N."/>
            <person name="Teshima H."/>
            <person name="Detter J.C."/>
            <person name="Han C."/>
            <person name="Tapia R."/>
            <person name="Land M."/>
            <person name="Hauser L."/>
            <person name="Kyrpides N."/>
            <person name="Ivanova N."/>
            <person name="Pagani I."/>
            <person name="Dunn J."/>
            <person name="Taghavi S."/>
            <person name="Francis A."/>
            <person name="van der Lelie D."/>
            <person name="Woyke T."/>
        </authorList>
    </citation>
    <scope>NUCLEOTIDE SEQUENCE [LARGE SCALE GENOMIC DNA]</scope>
    <source>
        <strain evidence="2 3">BC1</strain>
    </source>
</reference>
<accession>R4KBB4</accession>
<dbReference type="HOGENOM" id="CLU_094875_0_2_9"/>
<dbReference type="InterPro" id="IPR036754">
    <property type="entry name" value="YbaK/aa-tRNA-synt-asso_dom_sf"/>
</dbReference>
<dbReference type="GO" id="GO:0002161">
    <property type="term" value="F:aminoacyl-tRNA deacylase activity"/>
    <property type="evidence" value="ECO:0007669"/>
    <property type="project" value="InterPro"/>
</dbReference>
<dbReference type="STRING" id="86416.Clopa_2030"/>
<organism evidence="2 3">
    <name type="scientific">Clostridium pasteurianum BC1</name>
    <dbReference type="NCBI Taxonomy" id="86416"/>
    <lineage>
        <taxon>Bacteria</taxon>
        <taxon>Bacillati</taxon>
        <taxon>Bacillota</taxon>
        <taxon>Clostridia</taxon>
        <taxon>Eubacteriales</taxon>
        <taxon>Clostridiaceae</taxon>
        <taxon>Clostridium</taxon>
    </lineage>
</organism>
<dbReference type="Pfam" id="PF04073">
    <property type="entry name" value="tRNA_edit"/>
    <property type="match status" value="1"/>
</dbReference>